<sequence>MNNYEHKLIRVKSIYYYMKRKKSEVNTHELADEFGYSTKTIVRDLRILEYNNLVVNTGRGKWLAG</sequence>
<dbReference type="Gene3D" id="1.10.10.10">
    <property type="entry name" value="Winged helix-like DNA-binding domain superfamily/Winged helix DNA-binding domain"/>
    <property type="match status" value="1"/>
</dbReference>
<protein>
    <submittedName>
        <fullName evidence="2">DeoR/GlpR family transcriptional regulator of sugar metabolism</fullName>
    </submittedName>
</protein>
<feature type="domain" description="Helix-turn-helix type 11" evidence="1">
    <location>
        <begin position="10"/>
        <end position="60"/>
    </location>
</feature>
<keyword evidence="3" id="KW-1185">Reference proteome</keyword>
<evidence type="ECO:0000313" key="2">
    <source>
        <dbReference type="EMBL" id="MBP1933091.1"/>
    </source>
</evidence>
<dbReference type="InterPro" id="IPR036388">
    <property type="entry name" value="WH-like_DNA-bd_sf"/>
</dbReference>
<dbReference type="RefSeq" id="WP_280922220.1">
    <property type="nucleotide sequence ID" value="NZ_JAGGKT010000009.1"/>
</dbReference>
<gene>
    <name evidence="2" type="ORF">J2Z37_003102</name>
</gene>
<evidence type="ECO:0000313" key="3">
    <source>
        <dbReference type="Proteomes" id="UP001519343"/>
    </source>
</evidence>
<organism evidence="2 3">
    <name type="scientific">Ammoniphilus resinae</name>
    <dbReference type="NCBI Taxonomy" id="861532"/>
    <lineage>
        <taxon>Bacteria</taxon>
        <taxon>Bacillati</taxon>
        <taxon>Bacillota</taxon>
        <taxon>Bacilli</taxon>
        <taxon>Bacillales</taxon>
        <taxon>Paenibacillaceae</taxon>
        <taxon>Aneurinibacillus group</taxon>
        <taxon>Ammoniphilus</taxon>
    </lineage>
</organism>
<dbReference type="InterPro" id="IPR013196">
    <property type="entry name" value="HTH_11"/>
</dbReference>
<dbReference type="Pfam" id="PF08279">
    <property type="entry name" value="HTH_11"/>
    <property type="match status" value="1"/>
</dbReference>
<dbReference type="SUPFAM" id="SSF46785">
    <property type="entry name" value="Winged helix' DNA-binding domain"/>
    <property type="match status" value="1"/>
</dbReference>
<dbReference type="Proteomes" id="UP001519343">
    <property type="component" value="Unassembled WGS sequence"/>
</dbReference>
<reference evidence="2 3" key="1">
    <citation type="submission" date="2021-03" db="EMBL/GenBank/DDBJ databases">
        <title>Genomic Encyclopedia of Type Strains, Phase IV (KMG-IV): sequencing the most valuable type-strain genomes for metagenomic binning, comparative biology and taxonomic classification.</title>
        <authorList>
            <person name="Goeker M."/>
        </authorList>
    </citation>
    <scope>NUCLEOTIDE SEQUENCE [LARGE SCALE GENOMIC DNA]</scope>
    <source>
        <strain evidence="2 3">DSM 24738</strain>
    </source>
</reference>
<proteinExistence type="predicted"/>
<accession>A0ABS4GS33</accession>
<dbReference type="EMBL" id="JAGGKT010000009">
    <property type="protein sequence ID" value="MBP1933091.1"/>
    <property type="molecule type" value="Genomic_DNA"/>
</dbReference>
<dbReference type="InterPro" id="IPR036390">
    <property type="entry name" value="WH_DNA-bd_sf"/>
</dbReference>
<evidence type="ECO:0000259" key="1">
    <source>
        <dbReference type="Pfam" id="PF08279"/>
    </source>
</evidence>
<name>A0ABS4GS33_9BACL</name>
<comment type="caution">
    <text evidence="2">The sequence shown here is derived from an EMBL/GenBank/DDBJ whole genome shotgun (WGS) entry which is preliminary data.</text>
</comment>